<organism evidence="8 9">
    <name type="scientific">Paractinoplanes rhizophilus</name>
    <dbReference type="NCBI Taxonomy" id="1416877"/>
    <lineage>
        <taxon>Bacteria</taxon>
        <taxon>Bacillati</taxon>
        <taxon>Actinomycetota</taxon>
        <taxon>Actinomycetes</taxon>
        <taxon>Micromonosporales</taxon>
        <taxon>Micromonosporaceae</taxon>
        <taxon>Paractinoplanes</taxon>
    </lineage>
</organism>
<evidence type="ECO:0000259" key="6">
    <source>
        <dbReference type="PROSITE" id="PS50893"/>
    </source>
</evidence>
<evidence type="ECO:0000256" key="1">
    <source>
        <dbReference type="ARBA" id="ARBA00004651"/>
    </source>
</evidence>
<feature type="transmembrane region" description="Helical" evidence="5">
    <location>
        <begin position="247"/>
        <end position="269"/>
    </location>
</feature>
<dbReference type="PROSITE" id="PS00211">
    <property type="entry name" value="ABC_TRANSPORTER_1"/>
    <property type="match status" value="1"/>
</dbReference>
<evidence type="ECO:0000313" key="8">
    <source>
        <dbReference type="EMBL" id="MFC7278821.1"/>
    </source>
</evidence>
<keyword evidence="3 5" id="KW-1133">Transmembrane helix</keyword>
<feature type="domain" description="ABC transmembrane type-1" evidence="7">
    <location>
        <begin position="27"/>
        <end position="296"/>
    </location>
</feature>
<evidence type="ECO:0000313" key="9">
    <source>
        <dbReference type="Proteomes" id="UP001596548"/>
    </source>
</evidence>
<proteinExistence type="predicted"/>
<dbReference type="Pfam" id="PF00005">
    <property type="entry name" value="ABC_tran"/>
    <property type="match status" value="1"/>
</dbReference>
<accession>A0ABW2I1S3</accession>
<keyword evidence="4 5" id="KW-0472">Membrane</keyword>
<dbReference type="SUPFAM" id="SSF52540">
    <property type="entry name" value="P-loop containing nucleoside triphosphate hydrolases"/>
    <property type="match status" value="1"/>
</dbReference>
<dbReference type="PROSITE" id="PS50929">
    <property type="entry name" value="ABC_TM1F"/>
    <property type="match status" value="1"/>
</dbReference>
<feature type="transmembrane region" description="Helical" evidence="5">
    <location>
        <begin position="143"/>
        <end position="176"/>
    </location>
</feature>
<evidence type="ECO:0000256" key="4">
    <source>
        <dbReference type="ARBA" id="ARBA00023136"/>
    </source>
</evidence>
<comment type="caution">
    <text evidence="8">The sequence shown here is derived from an EMBL/GenBank/DDBJ whole genome shotgun (WGS) entry which is preliminary data.</text>
</comment>
<dbReference type="PANTHER" id="PTHR43394:SF1">
    <property type="entry name" value="ATP-BINDING CASSETTE SUB-FAMILY B MEMBER 10, MITOCHONDRIAL"/>
    <property type="match status" value="1"/>
</dbReference>
<dbReference type="PROSITE" id="PS50893">
    <property type="entry name" value="ABC_TRANSPORTER_2"/>
    <property type="match status" value="1"/>
</dbReference>
<sequence>MTESGQLPAPAVNVLWRAVSRNRWRLLAGCSLIALHQACEATVPIVIGETVDLAVASGSMARLALWVGLLGLLFLLLTTAYRNGARQLMRALADESHALRLEVAAKVLTPRVDVRTGDVLTISTTDADHASYLLDYVPRIVGALVATAVSAVGLCLISVPLGLVVLVGTPVVLIAMQRAAPLITRRVAARQEVAGRASSVATDLVTGLRPLRGIGAQEAADARYREVSRESLRATLLAARTQGGFQAASTMVSTLLAGGIAILAGWFALTGRISAGELVTVIGLAAFLGEPFATLSAAPSWIATSRASADRIAEVLRAPSAPSTAGHPPVLPTSGECLGVVVETDAASLLRLYDDGSPDVLVAPHYPELFSGTIRENIVLSEKSGDLDRVLDASAADDVVAAHPDGLDHAIAERGSALSGGQRQRLALARALLAGPRLLVLHNPTTAVDAVTEHAIARGIRDLRHRPGSTLGTLIVTTSPALLAVTDRVVVLRDGEIVATGTHASLAAADPAYRAAVLR</sequence>
<dbReference type="SUPFAM" id="SSF90123">
    <property type="entry name" value="ABC transporter transmembrane region"/>
    <property type="match status" value="1"/>
</dbReference>
<dbReference type="CDD" id="cd07346">
    <property type="entry name" value="ABC_6TM_exporters"/>
    <property type="match status" value="1"/>
</dbReference>
<feature type="transmembrane region" description="Helical" evidence="5">
    <location>
        <begin position="281"/>
        <end position="302"/>
    </location>
</feature>
<evidence type="ECO:0000256" key="5">
    <source>
        <dbReference type="SAM" id="Phobius"/>
    </source>
</evidence>
<feature type="domain" description="ABC transporter" evidence="6">
    <location>
        <begin position="232"/>
        <end position="519"/>
    </location>
</feature>
<dbReference type="InterPro" id="IPR011527">
    <property type="entry name" value="ABC1_TM_dom"/>
</dbReference>
<gene>
    <name evidence="8" type="ORF">ACFQS1_33065</name>
</gene>
<dbReference type="RefSeq" id="WP_378975933.1">
    <property type="nucleotide sequence ID" value="NZ_JBHTBJ010000038.1"/>
</dbReference>
<evidence type="ECO:0000259" key="7">
    <source>
        <dbReference type="PROSITE" id="PS50929"/>
    </source>
</evidence>
<name>A0ABW2I1S3_9ACTN</name>
<keyword evidence="2 5" id="KW-0812">Transmembrane</keyword>
<keyword evidence="9" id="KW-1185">Reference proteome</keyword>
<dbReference type="PANTHER" id="PTHR43394">
    <property type="entry name" value="ATP-DEPENDENT PERMEASE MDL1, MITOCHONDRIAL"/>
    <property type="match status" value="1"/>
</dbReference>
<protein>
    <submittedName>
        <fullName evidence="8">ABC transporter transmembrane domain-containing protein</fullName>
    </submittedName>
</protein>
<dbReference type="EMBL" id="JBHTBJ010000038">
    <property type="protein sequence ID" value="MFC7278821.1"/>
    <property type="molecule type" value="Genomic_DNA"/>
</dbReference>
<dbReference type="InterPro" id="IPR039421">
    <property type="entry name" value="Type_1_exporter"/>
</dbReference>
<evidence type="ECO:0000256" key="2">
    <source>
        <dbReference type="ARBA" id="ARBA00022692"/>
    </source>
</evidence>
<reference evidence="9" key="1">
    <citation type="journal article" date="2019" name="Int. J. Syst. Evol. Microbiol.">
        <title>The Global Catalogue of Microorganisms (GCM) 10K type strain sequencing project: providing services to taxonomists for standard genome sequencing and annotation.</title>
        <authorList>
            <consortium name="The Broad Institute Genomics Platform"/>
            <consortium name="The Broad Institute Genome Sequencing Center for Infectious Disease"/>
            <person name="Wu L."/>
            <person name="Ma J."/>
        </authorList>
    </citation>
    <scope>NUCLEOTIDE SEQUENCE [LARGE SCALE GENOMIC DNA]</scope>
    <source>
        <strain evidence="9">XZYJT-10</strain>
    </source>
</reference>
<comment type="subcellular location">
    <subcellularLocation>
        <location evidence="1">Cell membrane</location>
        <topology evidence="1">Multi-pass membrane protein</topology>
    </subcellularLocation>
</comment>
<evidence type="ECO:0000256" key="3">
    <source>
        <dbReference type="ARBA" id="ARBA00022989"/>
    </source>
</evidence>
<dbReference type="Gene3D" id="1.20.1560.10">
    <property type="entry name" value="ABC transporter type 1, transmembrane domain"/>
    <property type="match status" value="1"/>
</dbReference>
<dbReference type="InterPro" id="IPR017871">
    <property type="entry name" value="ABC_transporter-like_CS"/>
</dbReference>
<dbReference type="Proteomes" id="UP001596548">
    <property type="component" value="Unassembled WGS sequence"/>
</dbReference>
<dbReference type="Pfam" id="PF00664">
    <property type="entry name" value="ABC_membrane"/>
    <property type="match status" value="1"/>
</dbReference>
<dbReference type="InterPro" id="IPR003439">
    <property type="entry name" value="ABC_transporter-like_ATP-bd"/>
</dbReference>
<dbReference type="Gene3D" id="3.40.50.300">
    <property type="entry name" value="P-loop containing nucleotide triphosphate hydrolases"/>
    <property type="match status" value="1"/>
</dbReference>
<feature type="transmembrane region" description="Helical" evidence="5">
    <location>
        <begin position="63"/>
        <end position="81"/>
    </location>
</feature>
<dbReference type="InterPro" id="IPR027417">
    <property type="entry name" value="P-loop_NTPase"/>
</dbReference>
<dbReference type="InterPro" id="IPR036640">
    <property type="entry name" value="ABC1_TM_sf"/>
</dbReference>